<keyword evidence="5" id="KW-0539">Nucleus</keyword>
<feature type="compositionally biased region" description="Acidic residues" evidence="6">
    <location>
        <begin position="125"/>
        <end position="134"/>
    </location>
</feature>
<dbReference type="Pfam" id="PF09805">
    <property type="entry name" value="Nop25"/>
    <property type="match status" value="2"/>
</dbReference>
<accession>A0A336L3A4</accession>
<dbReference type="InterPro" id="IPR019186">
    <property type="entry name" value="Nucleolar_protein_12"/>
</dbReference>
<evidence type="ECO:0000256" key="3">
    <source>
        <dbReference type="ARBA" id="ARBA00015520"/>
    </source>
</evidence>
<feature type="compositionally biased region" description="Acidic residues" evidence="6">
    <location>
        <begin position="326"/>
        <end position="335"/>
    </location>
</feature>
<feature type="region of interest" description="Disordered" evidence="6">
    <location>
        <begin position="181"/>
        <end position="209"/>
    </location>
</feature>
<evidence type="ECO:0000256" key="5">
    <source>
        <dbReference type="ARBA" id="ARBA00023242"/>
    </source>
</evidence>
<feature type="compositionally biased region" description="Basic residues" evidence="6">
    <location>
        <begin position="181"/>
        <end position="190"/>
    </location>
</feature>
<feature type="region of interest" description="Disordered" evidence="6">
    <location>
        <begin position="377"/>
        <end position="426"/>
    </location>
</feature>
<feature type="region of interest" description="Disordered" evidence="6">
    <location>
        <begin position="116"/>
        <end position="150"/>
    </location>
</feature>
<comment type="similarity">
    <text evidence="2">Belongs to the RRP17 family.</text>
</comment>
<dbReference type="GO" id="GO:0019843">
    <property type="term" value="F:rRNA binding"/>
    <property type="evidence" value="ECO:0007669"/>
    <property type="project" value="TreeGrafter"/>
</dbReference>
<keyword evidence="4" id="KW-0175">Coiled coil</keyword>
<evidence type="ECO:0000256" key="2">
    <source>
        <dbReference type="ARBA" id="ARBA00007175"/>
    </source>
</evidence>
<feature type="compositionally biased region" description="Basic residues" evidence="6">
    <location>
        <begin position="400"/>
        <end position="426"/>
    </location>
</feature>
<evidence type="ECO:0000256" key="4">
    <source>
        <dbReference type="ARBA" id="ARBA00023054"/>
    </source>
</evidence>
<evidence type="ECO:0000256" key="1">
    <source>
        <dbReference type="ARBA" id="ARBA00004604"/>
    </source>
</evidence>
<comment type="subcellular location">
    <subcellularLocation>
        <location evidence="1">Nucleus</location>
        <location evidence="1">Nucleolus</location>
    </subcellularLocation>
</comment>
<dbReference type="PANTHER" id="PTHR14577">
    <property type="entry name" value="NUCLEOLAR PROTEIN 12"/>
    <property type="match status" value="1"/>
</dbReference>
<evidence type="ECO:0000313" key="8">
    <source>
        <dbReference type="EMBL" id="SSX30581.1"/>
    </source>
</evidence>
<dbReference type="EMBL" id="UFQS01001439">
    <property type="protein sequence ID" value="SSX10903.1"/>
    <property type="molecule type" value="Genomic_DNA"/>
</dbReference>
<proteinExistence type="inferred from homology"/>
<evidence type="ECO:0000256" key="6">
    <source>
        <dbReference type="SAM" id="MobiDB-lite"/>
    </source>
</evidence>
<organism evidence="7">
    <name type="scientific">Culicoides sonorensis</name>
    <name type="common">Biting midge</name>
    <dbReference type="NCBI Taxonomy" id="179676"/>
    <lineage>
        <taxon>Eukaryota</taxon>
        <taxon>Metazoa</taxon>
        <taxon>Ecdysozoa</taxon>
        <taxon>Arthropoda</taxon>
        <taxon>Hexapoda</taxon>
        <taxon>Insecta</taxon>
        <taxon>Pterygota</taxon>
        <taxon>Neoptera</taxon>
        <taxon>Endopterygota</taxon>
        <taxon>Diptera</taxon>
        <taxon>Nematocera</taxon>
        <taxon>Chironomoidea</taxon>
        <taxon>Ceratopogonidae</taxon>
        <taxon>Ceratopogoninae</taxon>
        <taxon>Culicoides</taxon>
        <taxon>Monoculicoides</taxon>
    </lineage>
</organism>
<dbReference type="EMBL" id="UFQT01001439">
    <property type="protein sequence ID" value="SSX30581.1"/>
    <property type="molecule type" value="Genomic_DNA"/>
</dbReference>
<feature type="compositionally biased region" description="Basic and acidic residues" evidence="6">
    <location>
        <begin position="343"/>
        <end position="354"/>
    </location>
</feature>
<sequence length="426" mass="49703">MVKNRQKKKTELLFDDKSRVEFLSGFSKRKAERKKVAKVALQRKIKNELKRIRHETKEGIKKNCKSFEPIKFPQLGDSDQDEDIIEDDTVTVSVKTLGVDDLAQKHNWIGSNKGFKVETESEASASEEENETEEIQGMGLTEPKKEKVKKETEVNVKKFESKKDIDREMKKKTFKALKKNKAFKAKSREKRSKDLQTSRRKMVKNRQKKKTELLFDDKSRVEFLSGFSKRKAERKKVAKVALQRKIKNELKRIRHETKEGIKKNCKSFEPIKFPQLGDSDEDEDIIEDDTVTVSVKTLGVDDLAQKHNWIGSNKGFKVETESEASASEEENETEEIQGMGLTEPKKEKVKKETEVNVKKFESKKDIDREMKKKTFKALKKNKAFKAKSREKRSKDLQTSRRVKHFKQKTQAHSKKHSYKKFNNKNK</sequence>
<feature type="compositionally biased region" description="Basic residues" evidence="6">
    <location>
        <begin position="198"/>
        <end position="209"/>
    </location>
</feature>
<dbReference type="GO" id="GO:0005730">
    <property type="term" value="C:nucleolus"/>
    <property type="evidence" value="ECO:0007669"/>
    <property type="project" value="UniProtKB-SubCell"/>
</dbReference>
<protein>
    <recommendedName>
        <fullName evidence="3">Nucleolar protein 12</fullName>
    </recommendedName>
</protein>
<feature type="compositionally biased region" description="Basic residues" evidence="6">
    <location>
        <begin position="377"/>
        <end position="391"/>
    </location>
</feature>
<dbReference type="VEuPathDB" id="VectorBase:CSON002631"/>
<name>A0A336L3A4_CULSO</name>
<dbReference type="PANTHER" id="PTHR14577:SF0">
    <property type="entry name" value="NUCLEOLAR PROTEIN 12"/>
    <property type="match status" value="1"/>
</dbReference>
<feature type="region of interest" description="Disordered" evidence="6">
    <location>
        <begin position="311"/>
        <end position="354"/>
    </location>
</feature>
<reference evidence="8" key="2">
    <citation type="submission" date="2018-07" db="EMBL/GenBank/DDBJ databases">
        <authorList>
            <person name="Quirk P.G."/>
            <person name="Krulwich T.A."/>
        </authorList>
    </citation>
    <scope>NUCLEOTIDE SEQUENCE</scope>
</reference>
<gene>
    <name evidence="7" type="primary">CSON002631</name>
</gene>
<reference evidence="7" key="1">
    <citation type="submission" date="2018-04" db="EMBL/GenBank/DDBJ databases">
        <authorList>
            <person name="Go L.Y."/>
            <person name="Mitchell J.A."/>
        </authorList>
    </citation>
    <scope>NUCLEOTIDE SEQUENCE</scope>
    <source>
        <tissue evidence="7">Whole organism</tissue>
    </source>
</reference>
<evidence type="ECO:0000313" key="7">
    <source>
        <dbReference type="EMBL" id="SSX10903.1"/>
    </source>
</evidence>
<dbReference type="AlphaFoldDB" id="A0A336L3A4"/>